<feature type="binding site" evidence="9">
    <location>
        <position position="171"/>
    </location>
    <ligand>
        <name>Mn(2+)</name>
        <dbReference type="ChEBI" id="CHEBI:29035"/>
    </ligand>
</feature>
<evidence type="ECO:0000256" key="7">
    <source>
        <dbReference type="PIRSR" id="PIRSR601088-1"/>
    </source>
</evidence>
<dbReference type="PANTHER" id="PTHR32092">
    <property type="entry name" value="6-PHOSPHO-BETA-GLUCOSIDASE-RELATED"/>
    <property type="match status" value="1"/>
</dbReference>
<evidence type="ECO:0000256" key="2">
    <source>
        <dbReference type="ARBA" id="ARBA00022723"/>
    </source>
</evidence>
<dbReference type="GO" id="GO:0016616">
    <property type="term" value="F:oxidoreductase activity, acting on the CH-OH group of donors, NAD or NADP as acceptor"/>
    <property type="evidence" value="ECO:0007669"/>
    <property type="project" value="InterPro"/>
</dbReference>
<keyword evidence="2 9" id="KW-0479">Metal-binding</keyword>
<protein>
    <submittedName>
        <fullName evidence="13">6-phospho-alpha-glucosidase</fullName>
    </submittedName>
</protein>
<evidence type="ECO:0000256" key="6">
    <source>
        <dbReference type="ARBA" id="ARBA00023295"/>
    </source>
</evidence>
<keyword evidence="5 9" id="KW-0464">Manganese</keyword>
<proteinExistence type="inferred from homology"/>
<gene>
    <name evidence="13" type="ORF">GJE22_00700</name>
</gene>
<dbReference type="RefSeq" id="WP_144687400.1">
    <property type="nucleotide sequence ID" value="NZ_VLLQ01000001.1"/>
</dbReference>
<dbReference type="GO" id="GO:0005975">
    <property type="term" value="P:carbohydrate metabolic process"/>
    <property type="evidence" value="ECO:0007669"/>
    <property type="project" value="InterPro"/>
</dbReference>
<comment type="cofactor">
    <cofactor evidence="11">
        <name>NAD(+)</name>
        <dbReference type="ChEBI" id="CHEBI:57540"/>
    </cofactor>
    <text evidence="11">Binds 1 NAD(+) per subunit.</text>
</comment>
<name>A0A7K0G5Q0_9ACTN</name>
<dbReference type="EMBL" id="VTFZ01000001">
    <property type="protein sequence ID" value="MRX79137.1"/>
    <property type="molecule type" value="Genomic_DNA"/>
</dbReference>
<evidence type="ECO:0000256" key="1">
    <source>
        <dbReference type="ARBA" id="ARBA00010141"/>
    </source>
</evidence>
<sequence>MKKYNVVLVGGGSIRNPEMMATLVRYKEKFPIGRFVLYDIDQKRQEIMAQYGQILFREYYPEMDEFIWTDDPDVAFADIDFALMQIRSGNMEMREKDEKIPLKHGLVGQETCGAGGFAYGLRSIPEVIEIITKIRELSPEAWIINYSNPAAIVAEATRRVFPDDYKILNICDMPIAIMERYAEMLGCSRHDFEPRYFGLNHYGWFTHVYDKKTGEDLAPRIKQCLLDGYTFGLGNEEHTLDASWIETYNTMADILRDFPEYLPNTYLKYYLYPNRVVAHSDPNHTRYDEIMEGKYPRVHKKLNEIIEANAVRGTKYDLENTTSVHASYIFELATSILNNENEIFLIIVKNNGTIPNLDPDAMVEVACRVGINGPEPLSMEPIGTFYKGMIESQHAYERLAVDGLFEKDKGKLLQALTLNRTISDADRARAVLDDLIEANKGYWGADFCA</sequence>
<reference evidence="14" key="1">
    <citation type="submission" date="2019-08" db="EMBL/GenBank/DDBJ databases">
        <title>Arthrobacter sp. nov., isolated from plateau pika and Tibetan wild ass.</title>
        <authorList>
            <person name="Ge Y."/>
        </authorList>
    </citation>
    <scope>NUCLEOTIDE SEQUENCE [LARGE SCALE GENOMIC DNA]</scope>
    <source>
        <strain evidence="14">HF-1365</strain>
    </source>
</reference>
<evidence type="ECO:0000256" key="11">
    <source>
        <dbReference type="RuleBase" id="RU361152"/>
    </source>
</evidence>
<dbReference type="InterPro" id="IPR019802">
    <property type="entry name" value="GlycHydrolase_4_CS"/>
</dbReference>
<evidence type="ECO:0000256" key="10">
    <source>
        <dbReference type="PIRSR" id="PIRSR601088-4"/>
    </source>
</evidence>
<evidence type="ECO:0000313" key="14">
    <source>
        <dbReference type="Proteomes" id="UP000470010"/>
    </source>
</evidence>
<evidence type="ECO:0000256" key="8">
    <source>
        <dbReference type="PIRSR" id="PIRSR601088-2"/>
    </source>
</evidence>
<evidence type="ECO:0000256" key="9">
    <source>
        <dbReference type="PIRSR" id="PIRSR601088-3"/>
    </source>
</evidence>
<dbReference type="InterPro" id="IPR001088">
    <property type="entry name" value="Glyco_hydro_4"/>
</dbReference>
<dbReference type="InterPro" id="IPR022616">
    <property type="entry name" value="Glyco_hydro_4_C"/>
</dbReference>
<feature type="domain" description="Glycosyl hydrolase family 4 C-terminal" evidence="12">
    <location>
        <begin position="196"/>
        <end position="421"/>
    </location>
</feature>
<dbReference type="SUPFAM" id="SSF56327">
    <property type="entry name" value="LDH C-terminal domain-like"/>
    <property type="match status" value="1"/>
</dbReference>
<keyword evidence="6 11" id="KW-0326">Glycosidase</keyword>
<evidence type="ECO:0000256" key="3">
    <source>
        <dbReference type="ARBA" id="ARBA00022801"/>
    </source>
</evidence>
<feature type="active site" description="Proton acceptor" evidence="7">
    <location>
        <position position="266"/>
    </location>
</feature>
<dbReference type="GO" id="GO:0046872">
    <property type="term" value="F:metal ion binding"/>
    <property type="evidence" value="ECO:0007669"/>
    <property type="project" value="UniProtKB-KW"/>
</dbReference>
<dbReference type="GO" id="GO:0004553">
    <property type="term" value="F:hydrolase activity, hydrolyzing O-glycosyl compounds"/>
    <property type="evidence" value="ECO:0007669"/>
    <property type="project" value="InterPro"/>
</dbReference>
<evidence type="ECO:0000313" key="13">
    <source>
        <dbReference type="EMBL" id="MRX79137.1"/>
    </source>
</evidence>
<dbReference type="Pfam" id="PF02056">
    <property type="entry name" value="Glyco_hydro_4"/>
    <property type="match status" value="1"/>
</dbReference>
<comment type="caution">
    <text evidence="13">The sequence shown here is derived from an EMBL/GenBank/DDBJ whole genome shotgun (WGS) entry which is preliminary data.</text>
</comment>
<dbReference type="PANTHER" id="PTHR32092:SF14">
    <property type="entry name" value="MALTOSE-6'-PHOSPHATE GLUCOSIDASE"/>
    <property type="match status" value="1"/>
</dbReference>
<feature type="active site" description="Proton donor" evidence="7">
    <location>
        <position position="172"/>
    </location>
</feature>
<organism evidence="13 14">
    <name type="scientific">Enorma shizhengliae</name>
    <dbReference type="NCBI Taxonomy" id="2606615"/>
    <lineage>
        <taxon>Bacteria</taxon>
        <taxon>Bacillati</taxon>
        <taxon>Actinomycetota</taxon>
        <taxon>Coriobacteriia</taxon>
        <taxon>Coriobacteriales</taxon>
        <taxon>Coriobacteriaceae</taxon>
        <taxon>Enorma</taxon>
    </lineage>
</organism>
<evidence type="ECO:0000259" key="12">
    <source>
        <dbReference type="Pfam" id="PF11975"/>
    </source>
</evidence>
<feature type="binding site" evidence="9">
    <location>
        <position position="201"/>
    </location>
    <ligand>
        <name>Mn(2+)</name>
        <dbReference type="ChEBI" id="CHEBI:29035"/>
    </ligand>
</feature>
<accession>A0A7K0G5Q0</accession>
<keyword evidence="14" id="KW-1185">Reference proteome</keyword>
<dbReference type="InterPro" id="IPR015955">
    <property type="entry name" value="Lactate_DH/Glyco_Ohase_4_C"/>
</dbReference>
<dbReference type="PROSITE" id="PS01324">
    <property type="entry name" value="GLYCOSYL_HYDROL_F4"/>
    <property type="match status" value="1"/>
</dbReference>
<dbReference type="Pfam" id="PF11975">
    <property type="entry name" value="Glyco_hydro_4C"/>
    <property type="match status" value="1"/>
</dbReference>
<dbReference type="Gene3D" id="3.90.110.10">
    <property type="entry name" value="Lactate dehydrogenase/glycoside hydrolase, family 4, C-terminal"/>
    <property type="match status" value="1"/>
</dbReference>
<feature type="binding site" evidence="8">
    <location>
        <position position="286"/>
    </location>
    <ligand>
        <name>substrate</name>
    </ligand>
</feature>
<feature type="binding site" evidence="8">
    <location>
        <position position="148"/>
    </location>
    <ligand>
        <name>substrate</name>
    </ligand>
</feature>
<keyword evidence="9" id="KW-0408">Iron</keyword>
<keyword evidence="3 11" id="KW-0378">Hydrolase</keyword>
<dbReference type="SUPFAM" id="SSF51735">
    <property type="entry name" value="NAD(P)-binding Rossmann-fold domains"/>
    <property type="match status" value="1"/>
</dbReference>
<feature type="binding site" evidence="8">
    <location>
        <position position="94"/>
    </location>
    <ligand>
        <name>substrate</name>
    </ligand>
</feature>
<dbReference type="PRINTS" id="PR00732">
    <property type="entry name" value="GLHYDRLASE4"/>
</dbReference>
<dbReference type="AlphaFoldDB" id="A0A7K0G5Q0"/>
<feature type="site" description="Increases basicity of active site Tyr" evidence="10">
    <location>
        <position position="110"/>
    </location>
</feature>
<evidence type="ECO:0000256" key="4">
    <source>
        <dbReference type="ARBA" id="ARBA00023027"/>
    </source>
</evidence>
<dbReference type="InterPro" id="IPR036291">
    <property type="entry name" value="NAD(P)-bd_dom_sf"/>
</dbReference>
<dbReference type="Proteomes" id="UP000470010">
    <property type="component" value="Unassembled WGS sequence"/>
</dbReference>
<keyword evidence="4 11" id="KW-0520">NAD</keyword>
<dbReference type="Gene3D" id="3.40.50.720">
    <property type="entry name" value="NAD(P)-binding Rossmann-like Domain"/>
    <property type="match status" value="1"/>
</dbReference>
<keyword evidence="9" id="KW-0533">Nickel</keyword>
<evidence type="ECO:0000256" key="5">
    <source>
        <dbReference type="ARBA" id="ARBA00023211"/>
    </source>
</evidence>
<keyword evidence="9" id="KW-0170">Cobalt</keyword>
<comment type="similarity">
    <text evidence="1 11">Belongs to the glycosyl hydrolase 4 family.</text>
</comment>